<name>A0ABT2Z3U1_9RHOB</name>
<dbReference type="Proteomes" id="UP001652503">
    <property type="component" value="Unassembled WGS sequence"/>
</dbReference>
<dbReference type="RefSeq" id="WP_263722268.1">
    <property type="nucleotide sequence ID" value="NZ_JAOWLA010000012.1"/>
</dbReference>
<proteinExistence type="predicted"/>
<dbReference type="PIRSF" id="PIRSF028451">
    <property type="entry name" value="UCP028451"/>
    <property type="match status" value="1"/>
</dbReference>
<dbReference type="PANTHER" id="PTHR36452:SF1">
    <property type="entry name" value="DUF2461 DOMAIN-CONTAINING PROTEIN"/>
    <property type="match status" value="1"/>
</dbReference>
<comment type="caution">
    <text evidence="1">The sequence shown here is derived from an EMBL/GenBank/DDBJ whole genome shotgun (WGS) entry which is preliminary data.</text>
</comment>
<reference evidence="1 2" key="1">
    <citation type="submission" date="2022-10" db="EMBL/GenBank/DDBJ databases">
        <title>Defluviimonas sp. nov., isolated from ocean surface water.</title>
        <authorList>
            <person name="He W."/>
            <person name="Wang L."/>
            <person name="Zhang D.-F."/>
        </authorList>
    </citation>
    <scope>NUCLEOTIDE SEQUENCE [LARGE SCALE GENOMIC DNA]</scope>
    <source>
        <strain evidence="1 2">WL0075</strain>
    </source>
</reference>
<accession>A0ABT2Z3U1</accession>
<evidence type="ECO:0000313" key="1">
    <source>
        <dbReference type="EMBL" id="MCV2865745.1"/>
    </source>
</evidence>
<dbReference type="InterPro" id="IPR012808">
    <property type="entry name" value="CHP02453"/>
</dbReference>
<dbReference type="PANTHER" id="PTHR36452">
    <property type="entry name" value="CHROMOSOME 12, WHOLE GENOME SHOTGUN SEQUENCE"/>
    <property type="match status" value="1"/>
</dbReference>
<keyword evidence="2" id="KW-1185">Reference proteome</keyword>
<dbReference type="InterPro" id="IPR015996">
    <property type="entry name" value="UCP028451"/>
</dbReference>
<organism evidence="1 2">
    <name type="scientific">Albidovulum sediminicola</name>
    <dbReference type="NCBI Taxonomy" id="2984331"/>
    <lineage>
        <taxon>Bacteria</taxon>
        <taxon>Pseudomonadati</taxon>
        <taxon>Pseudomonadota</taxon>
        <taxon>Alphaproteobacteria</taxon>
        <taxon>Rhodobacterales</taxon>
        <taxon>Paracoccaceae</taxon>
        <taxon>Albidovulum</taxon>
    </lineage>
</organism>
<dbReference type="EMBL" id="JAOWLA010000012">
    <property type="protein sequence ID" value="MCV2865745.1"/>
    <property type="molecule type" value="Genomic_DNA"/>
</dbReference>
<dbReference type="NCBIfam" id="TIGR02453">
    <property type="entry name" value="TIGR02453 family protein"/>
    <property type="match status" value="1"/>
</dbReference>
<dbReference type="Pfam" id="PF09365">
    <property type="entry name" value="DUF2461"/>
    <property type="match status" value="1"/>
</dbReference>
<sequence length="227" mass="25211">MTRYSGLDRATFDFLAGLAANNDRAWFAAHRTEYEAHWLKAGLDLIEALAPLCAEMSPRLLAVPKLNASLGRIHRDTRFSKDKTPYQPRMHLILSTGEPFNKVPGMHLVLSPERLGFGAGHYGLEAQALHRLRQRVCDADERGALLEAITAAERVGSRLDPPDLARVPKGYDAAPAWEALLRRKSMIVRAPSPQPAPDWLFTSEAPEGLARITRAHLPLLSWLRAPS</sequence>
<protein>
    <submittedName>
        <fullName evidence="1">DUF2461 domain-containing protein</fullName>
    </submittedName>
</protein>
<evidence type="ECO:0000313" key="2">
    <source>
        <dbReference type="Proteomes" id="UP001652503"/>
    </source>
</evidence>
<gene>
    <name evidence="1" type="ORF">OE647_13515</name>
</gene>